<dbReference type="SUPFAM" id="SSF55073">
    <property type="entry name" value="Nucleotide cyclase"/>
    <property type="match status" value="1"/>
</dbReference>
<dbReference type="SMART" id="SM00267">
    <property type="entry name" value="GGDEF"/>
    <property type="match status" value="1"/>
</dbReference>
<dbReference type="InterPro" id="IPR000160">
    <property type="entry name" value="GGDEF_dom"/>
</dbReference>
<proteinExistence type="predicted"/>
<keyword evidence="3" id="KW-0812">Transmembrane</keyword>
<comment type="catalytic activity">
    <reaction evidence="2">
        <text>2 GTP = 3',3'-c-di-GMP + 2 diphosphate</text>
        <dbReference type="Rhea" id="RHEA:24898"/>
        <dbReference type="ChEBI" id="CHEBI:33019"/>
        <dbReference type="ChEBI" id="CHEBI:37565"/>
        <dbReference type="ChEBI" id="CHEBI:58805"/>
        <dbReference type="EC" id="2.7.7.65"/>
    </reaction>
</comment>
<dbReference type="InterPro" id="IPR054327">
    <property type="entry name" value="His-kinase-like_sensor"/>
</dbReference>
<comment type="caution">
    <text evidence="5">The sequence shown here is derived from an EMBL/GenBank/DDBJ whole genome shotgun (WGS) entry which is preliminary data.</text>
</comment>
<dbReference type="EC" id="2.7.7.65" evidence="1"/>
<dbReference type="Pfam" id="PF22588">
    <property type="entry name" value="dCache_1_like"/>
    <property type="match status" value="1"/>
</dbReference>
<name>A0ABQ4QAM3_9HYPH</name>
<dbReference type="PANTHER" id="PTHR45138:SF9">
    <property type="entry name" value="DIGUANYLATE CYCLASE DGCM-RELATED"/>
    <property type="match status" value="1"/>
</dbReference>
<gene>
    <name evidence="5" type="ORF">AFCDBAGC_0098</name>
</gene>
<evidence type="ECO:0000313" key="5">
    <source>
        <dbReference type="EMBL" id="GJD42263.1"/>
    </source>
</evidence>
<sequence>MGVMIVLNERGDIIADLDAVPPRKGNYVDRDYFRVHRTRADLGLFIGQPLVSRLTGVRMLPFSRRINKPDGSFGGVVLGSVKLSYFTHLFDQISLGRDGAINLYLRDGTRIMRQPYAEADIGKSIAGASTFERMARGISGAFVDTSVRDGIKRHYTFARVGDLPLILNVALSVNEIESEWRLKALVIGGMVMLLCSLTILLSLLFGRELRRRAAMQVELAKQSQTDSLTGLPNRRAFEESFAQASSSIGLGRSLSLLIVDADHFKRYNDRYGHPIGDEVLRGLARSLSASVHRPQDLVCRVGGEEFTFLLPDTDEVGAHRVAEKVHAEVSNLAVVSAGICAGTVTVSIGLASTVQRTHADDTLTDLYRLADAALYRAKAAGRNRTCCAEPENTPAGLQTRLLQLVSVTT</sequence>
<dbReference type="Gene3D" id="3.30.450.20">
    <property type="entry name" value="PAS domain"/>
    <property type="match status" value="2"/>
</dbReference>
<dbReference type="Proteomes" id="UP001055117">
    <property type="component" value="Unassembled WGS sequence"/>
</dbReference>
<evidence type="ECO:0000256" key="1">
    <source>
        <dbReference type="ARBA" id="ARBA00012528"/>
    </source>
</evidence>
<dbReference type="InterPro" id="IPR050469">
    <property type="entry name" value="Diguanylate_Cyclase"/>
</dbReference>
<evidence type="ECO:0000256" key="2">
    <source>
        <dbReference type="ARBA" id="ARBA00034247"/>
    </source>
</evidence>
<keyword evidence="3" id="KW-1133">Transmembrane helix</keyword>
<keyword evidence="3" id="KW-0472">Membrane</keyword>
<dbReference type="CDD" id="cd12914">
    <property type="entry name" value="PDC1_DGC_like"/>
    <property type="match status" value="1"/>
</dbReference>
<dbReference type="InterPro" id="IPR043128">
    <property type="entry name" value="Rev_trsase/Diguanyl_cyclase"/>
</dbReference>
<keyword evidence="6" id="KW-1185">Reference proteome</keyword>
<dbReference type="Gene3D" id="3.30.70.270">
    <property type="match status" value="1"/>
</dbReference>
<feature type="domain" description="GGDEF" evidence="4">
    <location>
        <begin position="252"/>
        <end position="390"/>
    </location>
</feature>
<dbReference type="CDD" id="cd12915">
    <property type="entry name" value="PDC2_DGC_like"/>
    <property type="match status" value="1"/>
</dbReference>
<evidence type="ECO:0000259" key="4">
    <source>
        <dbReference type="PROSITE" id="PS50887"/>
    </source>
</evidence>
<accession>A0ABQ4QAM3</accession>
<dbReference type="CDD" id="cd01949">
    <property type="entry name" value="GGDEF"/>
    <property type="match status" value="1"/>
</dbReference>
<evidence type="ECO:0000313" key="6">
    <source>
        <dbReference type="Proteomes" id="UP001055117"/>
    </source>
</evidence>
<reference evidence="5 6" key="1">
    <citation type="journal article" date="2021" name="Front. Microbiol.">
        <title>Comprehensive Comparative Genomics and Phenotyping of Methylobacterium Species.</title>
        <authorList>
            <person name="Alessa O."/>
            <person name="Ogura Y."/>
            <person name="Fujitani Y."/>
            <person name="Takami H."/>
            <person name="Hayashi T."/>
            <person name="Sahin N."/>
            <person name="Tani A."/>
        </authorList>
    </citation>
    <scope>NUCLEOTIDE SEQUENCE [LARGE SCALE GENOMIC DNA]</scope>
    <source>
        <strain evidence="5 6">DSM 23679</strain>
    </source>
</reference>
<dbReference type="PANTHER" id="PTHR45138">
    <property type="entry name" value="REGULATORY COMPONENTS OF SENSORY TRANSDUCTION SYSTEM"/>
    <property type="match status" value="1"/>
</dbReference>
<dbReference type="EMBL" id="BPQG01000001">
    <property type="protein sequence ID" value="GJD42263.1"/>
    <property type="molecule type" value="Genomic_DNA"/>
</dbReference>
<evidence type="ECO:0000256" key="3">
    <source>
        <dbReference type="SAM" id="Phobius"/>
    </source>
</evidence>
<dbReference type="NCBIfam" id="TIGR00254">
    <property type="entry name" value="GGDEF"/>
    <property type="match status" value="1"/>
</dbReference>
<dbReference type="PROSITE" id="PS50887">
    <property type="entry name" value="GGDEF"/>
    <property type="match status" value="1"/>
</dbReference>
<dbReference type="InterPro" id="IPR029787">
    <property type="entry name" value="Nucleotide_cyclase"/>
</dbReference>
<protein>
    <recommendedName>
        <fullName evidence="1">diguanylate cyclase</fullName>
        <ecNumber evidence="1">2.7.7.65</ecNumber>
    </recommendedName>
</protein>
<organism evidence="5 6">
    <name type="scientific">Methylobacterium cerastii</name>
    <dbReference type="NCBI Taxonomy" id="932741"/>
    <lineage>
        <taxon>Bacteria</taxon>
        <taxon>Pseudomonadati</taxon>
        <taxon>Pseudomonadota</taxon>
        <taxon>Alphaproteobacteria</taxon>
        <taxon>Hyphomicrobiales</taxon>
        <taxon>Methylobacteriaceae</taxon>
        <taxon>Methylobacterium</taxon>
    </lineage>
</organism>
<feature type="transmembrane region" description="Helical" evidence="3">
    <location>
        <begin position="184"/>
        <end position="205"/>
    </location>
</feature>
<dbReference type="Pfam" id="PF00990">
    <property type="entry name" value="GGDEF"/>
    <property type="match status" value="1"/>
</dbReference>